<sequence length="99" mass="10462">MKLFLVAAILSAAAAAKPTGDQHVAVTQDTPGNYKLALNLDRHSRVEWGNADRTGSYSYVDPNGVLHTVEYTAGVDGFQVTGYNASVAPTPIPDTDDSP</sequence>
<comment type="caution">
    <text evidence="4">The sequence shown here is derived from an EMBL/GenBank/DDBJ whole genome shotgun (WGS) entry which is preliminary data.</text>
</comment>
<dbReference type="PROSITE" id="PS00233">
    <property type="entry name" value="CHIT_BIND_RR_1"/>
    <property type="match status" value="1"/>
</dbReference>
<evidence type="ECO:0000256" key="3">
    <source>
        <dbReference type="SAM" id="SignalP"/>
    </source>
</evidence>
<name>A0AA38MIP5_9CUCU</name>
<evidence type="ECO:0000256" key="1">
    <source>
        <dbReference type="ARBA" id="ARBA00022460"/>
    </source>
</evidence>
<dbReference type="AlphaFoldDB" id="A0AA38MIP5"/>
<keyword evidence="3" id="KW-0732">Signal</keyword>
<dbReference type="EMBL" id="JALNTZ010000003">
    <property type="protein sequence ID" value="KAJ3657667.1"/>
    <property type="molecule type" value="Genomic_DNA"/>
</dbReference>
<dbReference type="GO" id="GO:0062129">
    <property type="term" value="C:chitin-based extracellular matrix"/>
    <property type="evidence" value="ECO:0007669"/>
    <property type="project" value="TreeGrafter"/>
</dbReference>
<dbReference type="InterPro" id="IPR031311">
    <property type="entry name" value="CHIT_BIND_RR_consensus"/>
</dbReference>
<proteinExistence type="predicted"/>
<protein>
    <submittedName>
        <fullName evidence="4">Uncharacterized protein</fullName>
    </submittedName>
</protein>
<accession>A0AA38MIP5</accession>
<dbReference type="InterPro" id="IPR050468">
    <property type="entry name" value="Cuticle_Struct_Prot"/>
</dbReference>
<organism evidence="4 5">
    <name type="scientific">Zophobas morio</name>
    <dbReference type="NCBI Taxonomy" id="2755281"/>
    <lineage>
        <taxon>Eukaryota</taxon>
        <taxon>Metazoa</taxon>
        <taxon>Ecdysozoa</taxon>
        <taxon>Arthropoda</taxon>
        <taxon>Hexapoda</taxon>
        <taxon>Insecta</taxon>
        <taxon>Pterygota</taxon>
        <taxon>Neoptera</taxon>
        <taxon>Endopterygota</taxon>
        <taxon>Coleoptera</taxon>
        <taxon>Polyphaga</taxon>
        <taxon>Cucujiformia</taxon>
        <taxon>Tenebrionidae</taxon>
        <taxon>Zophobas</taxon>
    </lineage>
</organism>
<reference evidence="4" key="1">
    <citation type="journal article" date="2023" name="G3 (Bethesda)">
        <title>Whole genome assemblies of Zophobas morio and Tenebrio molitor.</title>
        <authorList>
            <person name="Kaur S."/>
            <person name="Stinson S.A."/>
            <person name="diCenzo G.C."/>
        </authorList>
    </citation>
    <scope>NUCLEOTIDE SEQUENCE</scope>
    <source>
        <strain evidence="4">QUZm001</strain>
    </source>
</reference>
<dbReference type="PANTHER" id="PTHR10380">
    <property type="entry name" value="CUTICLE PROTEIN"/>
    <property type="match status" value="1"/>
</dbReference>
<dbReference type="Proteomes" id="UP001168821">
    <property type="component" value="Unassembled WGS sequence"/>
</dbReference>
<evidence type="ECO:0000313" key="4">
    <source>
        <dbReference type="EMBL" id="KAJ3657667.1"/>
    </source>
</evidence>
<feature type="signal peptide" evidence="3">
    <location>
        <begin position="1"/>
        <end position="16"/>
    </location>
</feature>
<dbReference type="PROSITE" id="PS51155">
    <property type="entry name" value="CHIT_BIND_RR_2"/>
    <property type="match status" value="1"/>
</dbReference>
<evidence type="ECO:0000313" key="5">
    <source>
        <dbReference type="Proteomes" id="UP001168821"/>
    </source>
</evidence>
<keyword evidence="5" id="KW-1185">Reference proteome</keyword>
<feature type="chain" id="PRO_5041293804" evidence="3">
    <location>
        <begin position="17"/>
        <end position="99"/>
    </location>
</feature>
<dbReference type="Pfam" id="PF00379">
    <property type="entry name" value="Chitin_bind_4"/>
    <property type="match status" value="1"/>
</dbReference>
<evidence type="ECO:0000256" key="2">
    <source>
        <dbReference type="PROSITE-ProRule" id="PRU00497"/>
    </source>
</evidence>
<dbReference type="PANTHER" id="PTHR10380:SF196">
    <property type="entry name" value="CUTICULAR PROTEIN 72EA"/>
    <property type="match status" value="1"/>
</dbReference>
<gene>
    <name evidence="4" type="ORF">Zmor_009454</name>
</gene>
<dbReference type="GO" id="GO:0008010">
    <property type="term" value="F:structural constituent of chitin-based larval cuticle"/>
    <property type="evidence" value="ECO:0007669"/>
    <property type="project" value="TreeGrafter"/>
</dbReference>
<dbReference type="InterPro" id="IPR000618">
    <property type="entry name" value="Insect_cuticle"/>
</dbReference>
<keyword evidence="1 2" id="KW-0193">Cuticle</keyword>